<protein>
    <recommendedName>
        <fullName evidence="3">Response regulatory domain-containing protein</fullName>
    </recommendedName>
</protein>
<keyword evidence="2" id="KW-1185">Reference proteome</keyword>
<dbReference type="InterPro" id="IPR011006">
    <property type="entry name" value="CheY-like_superfamily"/>
</dbReference>
<dbReference type="Gene3D" id="3.40.50.2300">
    <property type="match status" value="1"/>
</dbReference>
<organism evidence="1 2">
    <name type="scientific">Dehalobacterium formicoaceticum</name>
    <dbReference type="NCBI Taxonomy" id="51515"/>
    <lineage>
        <taxon>Bacteria</taxon>
        <taxon>Bacillati</taxon>
        <taxon>Bacillota</taxon>
        <taxon>Clostridia</taxon>
        <taxon>Eubacteriales</taxon>
        <taxon>Peptococcaceae</taxon>
        <taxon>Dehalobacterium</taxon>
    </lineage>
</organism>
<accession>A0ABT1Y359</accession>
<dbReference type="RefSeq" id="WP_257912972.1">
    <property type="nucleotide sequence ID" value="NZ_JANPWE010000003.1"/>
</dbReference>
<dbReference type="Proteomes" id="UP001524944">
    <property type="component" value="Unassembled WGS sequence"/>
</dbReference>
<proteinExistence type="predicted"/>
<dbReference type="SUPFAM" id="SSF52172">
    <property type="entry name" value="CheY-like"/>
    <property type="match status" value="1"/>
</dbReference>
<sequence>MQKVRGMVSSKEKVTRKGIALILNGIKNFEIVGRDSSDILQEAFEIQPDFILFELNGADVQEYEEILHQLRINCSWTKIILYSCNNLNIQKINKFSQLCDGYIQGPLMPGFLQKAIELVCYSGRFFFLGASKDLEVFANNG</sequence>
<reference evidence="1 2" key="1">
    <citation type="submission" date="2022-08" db="EMBL/GenBank/DDBJ databases">
        <title>Proteogenomics of the novel Dehalobacterium formicoaceticum strain EZ94 highlights a key role of methyltransferases during anaerobic dichloromethane degradation.</title>
        <authorList>
            <person name="Wasmund K."/>
        </authorList>
    </citation>
    <scope>NUCLEOTIDE SEQUENCE [LARGE SCALE GENOMIC DNA]</scope>
    <source>
        <strain evidence="1 2">EZ94</strain>
    </source>
</reference>
<comment type="caution">
    <text evidence="1">The sequence shown here is derived from an EMBL/GenBank/DDBJ whole genome shotgun (WGS) entry which is preliminary data.</text>
</comment>
<dbReference type="EMBL" id="JANPWE010000003">
    <property type="protein sequence ID" value="MCR6545308.1"/>
    <property type="molecule type" value="Genomic_DNA"/>
</dbReference>
<evidence type="ECO:0000313" key="2">
    <source>
        <dbReference type="Proteomes" id="UP001524944"/>
    </source>
</evidence>
<name>A0ABT1Y359_9FIRM</name>
<evidence type="ECO:0000313" key="1">
    <source>
        <dbReference type="EMBL" id="MCR6545308.1"/>
    </source>
</evidence>
<gene>
    <name evidence="1" type="ORF">NVS47_07225</name>
</gene>
<evidence type="ECO:0008006" key="3">
    <source>
        <dbReference type="Google" id="ProtNLM"/>
    </source>
</evidence>